<keyword evidence="1" id="KW-0479">Metal-binding</keyword>
<accession>A0AAV9XXW3</accession>
<evidence type="ECO:0000259" key="2">
    <source>
        <dbReference type="PROSITE" id="PS50157"/>
    </source>
</evidence>
<keyword evidence="4" id="KW-1185">Reference proteome</keyword>
<dbReference type="PROSITE" id="PS50157">
    <property type="entry name" value="ZINC_FINGER_C2H2_2"/>
    <property type="match status" value="1"/>
</dbReference>
<evidence type="ECO:0000313" key="3">
    <source>
        <dbReference type="EMBL" id="KAK6589568.1"/>
    </source>
</evidence>
<dbReference type="AlphaFoldDB" id="A0AAV9XXW3"/>
<sequence>MDVTKIFVCEECGSAYTSKDIYSRHLEVAHSKKTFTKKIIESSKSKPENVKNAPNYGGAYTQSYLKKDDNKQTKRADFPRVSIDPFDPKEKVIEEITQGIASERLAKYLEATGSALAKEIPKLSTLPTMKKAETSSKPTDCINEISKNLLPIHLDMVKLSQIPPILGLQLEVSMGLLTNWCNQVEKYIQLKGNKKGLFRARKKALLANFEKVLVRCRGYINNSLRPEVKKCTSICTLLEQQFNEVEGIRSKVNLMIKTGSYSSEEASEIYKKYQEISKTFLREITVDNKKVLFWNATVNEIHNQVKEMTNSFNEQIDSISDEFSSKVIFTLFLPQKVIYLE</sequence>
<name>A0AAV9XXW3_9CRYT</name>
<dbReference type="PROSITE" id="PS00028">
    <property type="entry name" value="ZINC_FINGER_C2H2_1"/>
    <property type="match status" value="1"/>
</dbReference>
<proteinExistence type="predicted"/>
<keyword evidence="1" id="KW-0862">Zinc</keyword>
<organism evidence="3 4">
    <name type="scientific">Cryptosporidium xiaoi</name>
    <dbReference type="NCBI Taxonomy" id="659607"/>
    <lineage>
        <taxon>Eukaryota</taxon>
        <taxon>Sar</taxon>
        <taxon>Alveolata</taxon>
        <taxon>Apicomplexa</taxon>
        <taxon>Conoidasida</taxon>
        <taxon>Coccidia</taxon>
        <taxon>Eucoccidiorida</taxon>
        <taxon>Eimeriorina</taxon>
        <taxon>Cryptosporidiidae</taxon>
        <taxon>Cryptosporidium</taxon>
    </lineage>
</organism>
<feature type="domain" description="C2H2-type" evidence="2">
    <location>
        <begin position="7"/>
        <end position="35"/>
    </location>
</feature>
<dbReference type="EMBL" id="JAWDEY010000012">
    <property type="protein sequence ID" value="KAK6589568.1"/>
    <property type="molecule type" value="Genomic_DNA"/>
</dbReference>
<reference evidence="3 4" key="1">
    <citation type="submission" date="2023-10" db="EMBL/GenBank/DDBJ databases">
        <title>Comparative genomics analysis reveals potential genetic determinants of host preference in Cryptosporidium xiaoi.</title>
        <authorList>
            <person name="Xiao L."/>
            <person name="Li J."/>
        </authorList>
    </citation>
    <scope>NUCLEOTIDE SEQUENCE [LARGE SCALE GENOMIC DNA]</scope>
    <source>
        <strain evidence="3 4">52996</strain>
    </source>
</reference>
<dbReference type="InterPro" id="IPR013087">
    <property type="entry name" value="Znf_C2H2_type"/>
</dbReference>
<evidence type="ECO:0000313" key="4">
    <source>
        <dbReference type="Proteomes" id="UP001311799"/>
    </source>
</evidence>
<evidence type="ECO:0000256" key="1">
    <source>
        <dbReference type="PROSITE-ProRule" id="PRU00042"/>
    </source>
</evidence>
<comment type="caution">
    <text evidence="3">The sequence shown here is derived from an EMBL/GenBank/DDBJ whole genome shotgun (WGS) entry which is preliminary data.</text>
</comment>
<dbReference type="Proteomes" id="UP001311799">
    <property type="component" value="Unassembled WGS sequence"/>
</dbReference>
<protein>
    <recommendedName>
        <fullName evidence="2">C2H2-type domain-containing protein</fullName>
    </recommendedName>
</protein>
<keyword evidence="1" id="KW-0863">Zinc-finger</keyword>
<gene>
    <name evidence="3" type="ORF">RS030_203120</name>
</gene>
<dbReference type="GO" id="GO:0008270">
    <property type="term" value="F:zinc ion binding"/>
    <property type="evidence" value="ECO:0007669"/>
    <property type="project" value="UniProtKB-KW"/>
</dbReference>